<keyword evidence="5 11" id="KW-0863">Zinc-finger</keyword>
<proteinExistence type="inferred from homology"/>
<feature type="compositionally biased region" description="Acidic residues" evidence="12">
    <location>
        <begin position="222"/>
        <end position="245"/>
    </location>
</feature>
<keyword evidence="10" id="KW-0539">Nucleus</keyword>
<dbReference type="Pfam" id="PF00096">
    <property type="entry name" value="zf-C2H2"/>
    <property type="match status" value="3"/>
</dbReference>
<feature type="region of interest" description="Disordered" evidence="12">
    <location>
        <begin position="1"/>
        <end position="57"/>
    </location>
</feature>
<evidence type="ECO:0000256" key="10">
    <source>
        <dbReference type="ARBA" id="ARBA00023242"/>
    </source>
</evidence>
<feature type="domain" description="C2H2-type" evidence="13">
    <location>
        <begin position="449"/>
        <end position="478"/>
    </location>
</feature>
<feature type="region of interest" description="Disordered" evidence="12">
    <location>
        <begin position="145"/>
        <end position="409"/>
    </location>
</feature>
<evidence type="ECO:0000256" key="8">
    <source>
        <dbReference type="ARBA" id="ARBA00023125"/>
    </source>
</evidence>
<evidence type="ECO:0000256" key="12">
    <source>
        <dbReference type="SAM" id="MobiDB-lite"/>
    </source>
</evidence>
<accession>A0AAJ7THW2</accession>
<evidence type="ECO:0000256" key="3">
    <source>
        <dbReference type="ARBA" id="ARBA00022723"/>
    </source>
</evidence>
<dbReference type="GO" id="GO:0060255">
    <property type="term" value="P:regulation of macromolecule metabolic process"/>
    <property type="evidence" value="ECO:0007669"/>
    <property type="project" value="UniProtKB-ARBA"/>
</dbReference>
<dbReference type="KEGG" id="pmrn:116946966"/>
<keyword evidence="9" id="KW-0804">Transcription</keyword>
<dbReference type="GO" id="GO:0003690">
    <property type="term" value="F:double-stranded DNA binding"/>
    <property type="evidence" value="ECO:0007669"/>
    <property type="project" value="UniProtKB-ARBA"/>
</dbReference>
<dbReference type="FunFam" id="3.30.160.60:FF:000183">
    <property type="entry name" value="E3 ubiquitin-protein ligase ZFP91"/>
    <property type="match status" value="1"/>
</dbReference>
<keyword evidence="6" id="KW-0862">Zinc</keyword>
<dbReference type="PANTHER" id="PTHR24406">
    <property type="entry name" value="TRANSCRIPTIONAL REPRESSOR CTCFL-RELATED"/>
    <property type="match status" value="1"/>
</dbReference>
<evidence type="ECO:0000256" key="9">
    <source>
        <dbReference type="ARBA" id="ARBA00023163"/>
    </source>
</evidence>
<evidence type="ECO:0000256" key="4">
    <source>
        <dbReference type="ARBA" id="ARBA00022737"/>
    </source>
</evidence>
<keyword evidence="3" id="KW-0479">Metal-binding</keyword>
<feature type="compositionally biased region" description="Basic and acidic residues" evidence="12">
    <location>
        <begin position="210"/>
        <end position="221"/>
    </location>
</feature>
<organism evidence="14 15">
    <name type="scientific">Petromyzon marinus</name>
    <name type="common">Sea lamprey</name>
    <dbReference type="NCBI Taxonomy" id="7757"/>
    <lineage>
        <taxon>Eukaryota</taxon>
        <taxon>Metazoa</taxon>
        <taxon>Chordata</taxon>
        <taxon>Craniata</taxon>
        <taxon>Vertebrata</taxon>
        <taxon>Cyclostomata</taxon>
        <taxon>Hyperoartia</taxon>
        <taxon>Petromyzontiformes</taxon>
        <taxon>Petromyzontidae</taxon>
        <taxon>Petromyzon</taxon>
    </lineage>
</organism>
<evidence type="ECO:0000313" key="15">
    <source>
        <dbReference type="RefSeq" id="XP_032818154.1"/>
    </source>
</evidence>
<dbReference type="SMART" id="SM00355">
    <property type="entry name" value="ZnF_C2H2"/>
    <property type="match status" value="5"/>
</dbReference>
<feature type="compositionally biased region" description="Acidic residues" evidence="12">
    <location>
        <begin position="290"/>
        <end position="306"/>
    </location>
</feature>
<feature type="compositionally biased region" description="Basic and acidic residues" evidence="12">
    <location>
        <begin position="163"/>
        <end position="177"/>
    </location>
</feature>
<evidence type="ECO:0000256" key="5">
    <source>
        <dbReference type="ARBA" id="ARBA00022771"/>
    </source>
</evidence>
<feature type="domain" description="C2H2-type" evidence="13">
    <location>
        <begin position="419"/>
        <end position="449"/>
    </location>
</feature>
<keyword evidence="14" id="KW-1185">Reference proteome</keyword>
<evidence type="ECO:0000256" key="7">
    <source>
        <dbReference type="ARBA" id="ARBA00023015"/>
    </source>
</evidence>
<feature type="compositionally biased region" description="Basic residues" evidence="12">
    <location>
        <begin position="30"/>
        <end position="43"/>
    </location>
</feature>
<dbReference type="GO" id="GO:0080090">
    <property type="term" value="P:regulation of primary metabolic process"/>
    <property type="evidence" value="ECO:0007669"/>
    <property type="project" value="UniProtKB-ARBA"/>
</dbReference>
<comment type="subcellular location">
    <subcellularLocation>
        <location evidence="1">Nucleus</location>
    </subcellularLocation>
</comment>
<feature type="compositionally biased region" description="Basic and acidic residues" evidence="12">
    <location>
        <begin position="44"/>
        <end position="57"/>
    </location>
</feature>
<evidence type="ECO:0000256" key="2">
    <source>
        <dbReference type="ARBA" id="ARBA00006991"/>
    </source>
</evidence>
<feature type="compositionally biased region" description="Basic and acidic residues" evidence="12">
    <location>
        <begin position="18"/>
        <end position="29"/>
    </location>
</feature>
<dbReference type="AlphaFoldDB" id="A0AAJ7THW2"/>
<evidence type="ECO:0000256" key="1">
    <source>
        <dbReference type="ARBA" id="ARBA00004123"/>
    </source>
</evidence>
<keyword evidence="4" id="KW-0677">Repeat</keyword>
<feature type="domain" description="C2H2-type" evidence="13">
    <location>
        <begin position="507"/>
        <end position="534"/>
    </location>
</feature>
<protein>
    <submittedName>
        <fullName evidence="15">Zinc finger protein 692-like isoform X1</fullName>
    </submittedName>
</protein>
<feature type="compositionally biased region" description="Basic and acidic residues" evidence="12">
    <location>
        <begin position="375"/>
        <end position="385"/>
    </location>
</feature>
<feature type="compositionally biased region" description="Gly residues" evidence="12">
    <location>
        <begin position="112"/>
        <end position="129"/>
    </location>
</feature>
<dbReference type="InterPro" id="IPR013087">
    <property type="entry name" value="Znf_C2H2_type"/>
</dbReference>
<feature type="compositionally biased region" description="Basic and acidic residues" evidence="12">
    <location>
        <begin position="188"/>
        <end position="197"/>
    </location>
</feature>
<feature type="compositionally biased region" description="Basic and acidic residues" evidence="12">
    <location>
        <begin position="251"/>
        <end position="262"/>
    </location>
</feature>
<dbReference type="Pfam" id="PF13912">
    <property type="entry name" value="zf-C2H2_6"/>
    <property type="match status" value="1"/>
</dbReference>
<name>A0AAJ7THW2_PETMA</name>
<keyword evidence="7" id="KW-0805">Transcription regulation</keyword>
<dbReference type="PROSITE" id="PS00028">
    <property type="entry name" value="ZINC_FINGER_C2H2_1"/>
    <property type="match status" value="4"/>
</dbReference>
<dbReference type="SUPFAM" id="SSF57667">
    <property type="entry name" value="beta-beta-alpha zinc fingers"/>
    <property type="match status" value="3"/>
</dbReference>
<dbReference type="GO" id="GO:0008270">
    <property type="term" value="F:zinc ion binding"/>
    <property type="evidence" value="ECO:0007669"/>
    <property type="project" value="UniProtKB-KW"/>
</dbReference>
<reference evidence="15" key="1">
    <citation type="submission" date="2025-08" db="UniProtKB">
        <authorList>
            <consortium name="RefSeq"/>
        </authorList>
    </citation>
    <scope>IDENTIFICATION</scope>
    <source>
        <tissue evidence="15">Sperm</tissue>
    </source>
</reference>
<dbReference type="RefSeq" id="XP_032818154.1">
    <property type="nucleotide sequence ID" value="XM_032962263.1"/>
</dbReference>
<dbReference type="Proteomes" id="UP001318040">
    <property type="component" value="Chromosome 28"/>
</dbReference>
<dbReference type="GO" id="GO:0005634">
    <property type="term" value="C:nucleus"/>
    <property type="evidence" value="ECO:0007669"/>
    <property type="project" value="UniProtKB-SubCell"/>
</dbReference>
<feature type="compositionally biased region" description="Low complexity" evidence="12">
    <location>
        <begin position="340"/>
        <end position="352"/>
    </location>
</feature>
<dbReference type="PROSITE" id="PS50157">
    <property type="entry name" value="ZINC_FINGER_C2H2_2"/>
    <property type="match status" value="5"/>
</dbReference>
<evidence type="ECO:0000313" key="14">
    <source>
        <dbReference type="Proteomes" id="UP001318040"/>
    </source>
</evidence>
<feature type="domain" description="C2H2-type" evidence="13">
    <location>
        <begin position="537"/>
        <end position="565"/>
    </location>
</feature>
<dbReference type="InterPro" id="IPR050888">
    <property type="entry name" value="ZnF_C2H2-type_TF"/>
</dbReference>
<evidence type="ECO:0000259" key="13">
    <source>
        <dbReference type="PROSITE" id="PS50157"/>
    </source>
</evidence>
<gene>
    <name evidence="15" type="primary">LOC116946966</name>
</gene>
<feature type="compositionally biased region" description="Low complexity" evidence="12">
    <location>
        <begin position="272"/>
        <end position="289"/>
    </location>
</feature>
<keyword evidence="8" id="KW-0238">DNA-binding</keyword>
<feature type="domain" description="C2H2-type" evidence="13">
    <location>
        <begin position="479"/>
        <end position="506"/>
    </location>
</feature>
<comment type="similarity">
    <text evidence="2">Belongs to the krueppel C2H2-type zinc-finger protein family.</text>
</comment>
<evidence type="ECO:0000256" key="6">
    <source>
        <dbReference type="ARBA" id="ARBA00022833"/>
    </source>
</evidence>
<evidence type="ECO:0000256" key="11">
    <source>
        <dbReference type="PROSITE-ProRule" id="PRU00042"/>
    </source>
</evidence>
<feature type="region of interest" description="Disordered" evidence="12">
    <location>
        <begin position="557"/>
        <end position="580"/>
    </location>
</feature>
<sequence>MGRRTGRPPGRTPVYASEAERREARTRRDKERKRRSVHVGRHKERWDAAKRRAGTARDEDFAGQLLALLDRAAVVAEAADGGAAAAGGGGDDGDDAAAAAVTAVGDDEAAVEGGGVGGGGDGGGGGIAGEDGDVITAAAASVANTLSVKPDRLSKNKASQTRIKCESSAEKLGESGRTRKQNGSDIRPVFKEEHDWQKVAGGKPGSSHSTRRECATSKNYKEDDDDSGDESEGDEVAEEHEDENEAVAGAAEKENQSKHSAEEDVAADEGKSSGSGSSSNSSSSSSSSNQDDDEAEDNDVQDDDGRDTDGTANAAVVVKDTPRDAYDFGGSDDNAEEEVGACGECGSGSSVESDSDYDKEGKKPGQNTPAQTRKGAKDIGDDDKPKKRKYQKKDPNEPTTRKVRRKTKQMDADGLPVLYHCTQLGCEKVYRVKEYLTNHVKAVHGDRKLVCGMQGCGKRFVLPRHLKKHQLLHSDERNFVCETCGASFKSKKNLLIHLRIHTGEKPLQCELCGYRCRQKASLNWHMRKHNIELSFSFACDLCGKRFEKSDNLRCHQLKSHPDREPGNPYPEAAPVQPHAC</sequence>
<dbReference type="Gene3D" id="3.30.160.60">
    <property type="entry name" value="Classic Zinc Finger"/>
    <property type="match status" value="4"/>
</dbReference>
<dbReference type="InterPro" id="IPR036236">
    <property type="entry name" value="Znf_C2H2_sf"/>
</dbReference>
<feature type="region of interest" description="Disordered" evidence="12">
    <location>
        <begin position="81"/>
        <end position="131"/>
    </location>
</feature>
<dbReference type="FunFam" id="3.30.160.60:FF:001370">
    <property type="entry name" value="Zinc finger protein"/>
    <property type="match status" value="1"/>
</dbReference>